<accession>A0AAW0SJH8</accession>
<proteinExistence type="predicted"/>
<reference evidence="1 2" key="1">
    <citation type="submission" date="2023-03" db="EMBL/GenBank/DDBJ databases">
        <title>High-quality genome of Scylla paramamosain provides insights in environmental adaptation.</title>
        <authorList>
            <person name="Zhang L."/>
        </authorList>
    </citation>
    <scope>NUCLEOTIDE SEQUENCE [LARGE SCALE GENOMIC DNA]</scope>
    <source>
        <strain evidence="1">LZ_2023a</strain>
        <tissue evidence="1">Muscle</tissue>
    </source>
</reference>
<keyword evidence="2" id="KW-1185">Reference proteome</keyword>
<evidence type="ECO:0000313" key="2">
    <source>
        <dbReference type="Proteomes" id="UP001487740"/>
    </source>
</evidence>
<evidence type="ECO:0000313" key="1">
    <source>
        <dbReference type="EMBL" id="KAK8375308.1"/>
    </source>
</evidence>
<name>A0AAW0SJH8_SCYPA</name>
<comment type="caution">
    <text evidence="1">The sequence shown here is derived from an EMBL/GenBank/DDBJ whole genome shotgun (WGS) entry which is preliminary data.</text>
</comment>
<gene>
    <name evidence="1" type="ORF">O3P69_008289</name>
</gene>
<protein>
    <submittedName>
        <fullName evidence="1">Uncharacterized protein</fullName>
    </submittedName>
</protein>
<dbReference type="Proteomes" id="UP001487740">
    <property type="component" value="Unassembled WGS sequence"/>
</dbReference>
<organism evidence="1 2">
    <name type="scientific">Scylla paramamosain</name>
    <name type="common">Mud crab</name>
    <dbReference type="NCBI Taxonomy" id="85552"/>
    <lineage>
        <taxon>Eukaryota</taxon>
        <taxon>Metazoa</taxon>
        <taxon>Ecdysozoa</taxon>
        <taxon>Arthropoda</taxon>
        <taxon>Crustacea</taxon>
        <taxon>Multicrustacea</taxon>
        <taxon>Malacostraca</taxon>
        <taxon>Eumalacostraca</taxon>
        <taxon>Eucarida</taxon>
        <taxon>Decapoda</taxon>
        <taxon>Pleocyemata</taxon>
        <taxon>Brachyura</taxon>
        <taxon>Eubrachyura</taxon>
        <taxon>Portunoidea</taxon>
        <taxon>Portunidae</taxon>
        <taxon>Portuninae</taxon>
        <taxon>Scylla</taxon>
    </lineage>
</organism>
<sequence length="114" mass="12522">MYNIVNEFVGVSGDESGGGAPTRLCLIARGSSALSVIVRATDFRCFSSHESFKMLLFRACRQLQHGAVQSPHSAFLFQSQDIRSLRCGRRSRTVDIVDSLMCLRGRGVAIKLKA</sequence>
<dbReference type="EMBL" id="JARAKH010000049">
    <property type="protein sequence ID" value="KAK8375308.1"/>
    <property type="molecule type" value="Genomic_DNA"/>
</dbReference>
<dbReference type="AlphaFoldDB" id="A0AAW0SJH8"/>